<keyword evidence="1" id="KW-0472">Membrane</keyword>
<sequence length="101" mass="11537">MYKVVSIALSTVGIMMWILTKTSLSELYEGFDRSTPFIYEIAPITSVFLGVMFYFLLQKIKDNDVDYVSSKTQNGKLKVTPVVSHKNDIYIVGMIIFLLQE</sequence>
<protein>
    <submittedName>
        <fullName evidence="2">Uncharacterized protein</fullName>
    </submittedName>
</protein>
<evidence type="ECO:0000256" key="1">
    <source>
        <dbReference type="SAM" id="Phobius"/>
    </source>
</evidence>
<feature type="transmembrane region" description="Helical" evidence="1">
    <location>
        <begin position="7"/>
        <end position="25"/>
    </location>
</feature>
<accession>A0A2M7U4Y0</accession>
<feature type="transmembrane region" description="Helical" evidence="1">
    <location>
        <begin position="37"/>
        <end position="57"/>
    </location>
</feature>
<name>A0A2M7U4Y0_9BACT</name>
<dbReference type="EMBL" id="PFOD01000033">
    <property type="protein sequence ID" value="PIZ65856.1"/>
    <property type="molecule type" value="Genomic_DNA"/>
</dbReference>
<reference evidence="3" key="1">
    <citation type="submission" date="2017-09" db="EMBL/GenBank/DDBJ databases">
        <title>Depth-based differentiation of microbial function through sediment-hosted aquifers and enrichment of novel symbionts in the deep terrestrial subsurface.</title>
        <authorList>
            <person name="Probst A.J."/>
            <person name="Ladd B."/>
            <person name="Jarett J.K."/>
            <person name="Geller-Mcgrath D.E."/>
            <person name="Sieber C.M.K."/>
            <person name="Emerson J.B."/>
            <person name="Anantharaman K."/>
            <person name="Thomas B.C."/>
            <person name="Malmstrom R."/>
            <person name="Stieglmeier M."/>
            <person name="Klingl A."/>
            <person name="Woyke T."/>
            <person name="Ryan C.M."/>
            <person name="Banfield J.F."/>
        </authorList>
    </citation>
    <scope>NUCLEOTIDE SEQUENCE [LARGE SCALE GENOMIC DNA]</scope>
</reference>
<evidence type="ECO:0000313" key="2">
    <source>
        <dbReference type="EMBL" id="PIZ65856.1"/>
    </source>
</evidence>
<gene>
    <name evidence="2" type="ORF">COY14_01595</name>
</gene>
<keyword evidence="1" id="KW-1133">Transmembrane helix</keyword>
<dbReference type="Proteomes" id="UP000230027">
    <property type="component" value="Unassembled WGS sequence"/>
</dbReference>
<evidence type="ECO:0000313" key="3">
    <source>
        <dbReference type="Proteomes" id="UP000230027"/>
    </source>
</evidence>
<dbReference type="AlphaFoldDB" id="A0A2M7U4Y0"/>
<proteinExistence type="predicted"/>
<organism evidence="2 3">
    <name type="scientific">Candidatus Roizmanbacteria bacterium CG_4_10_14_0_2_um_filter_36_9</name>
    <dbReference type="NCBI Taxonomy" id="1974823"/>
    <lineage>
        <taxon>Bacteria</taxon>
        <taxon>Candidatus Roizmaniibacteriota</taxon>
    </lineage>
</organism>
<keyword evidence="1" id="KW-0812">Transmembrane</keyword>
<comment type="caution">
    <text evidence="2">The sequence shown here is derived from an EMBL/GenBank/DDBJ whole genome shotgun (WGS) entry which is preliminary data.</text>
</comment>